<keyword evidence="2" id="KW-1185">Reference proteome</keyword>
<evidence type="ECO:0000313" key="1">
    <source>
        <dbReference type="EMBL" id="WAC01185.1"/>
    </source>
</evidence>
<name>A0A9E8MVS1_9FLAO</name>
<gene>
    <name evidence="1" type="ORF">N7U66_13705</name>
</gene>
<evidence type="ECO:0008006" key="3">
    <source>
        <dbReference type="Google" id="ProtNLM"/>
    </source>
</evidence>
<organism evidence="1 2">
    <name type="scientific">Lacinutrix neustonica</name>
    <dbReference type="NCBI Taxonomy" id="2980107"/>
    <lineage>
        <taxon>Bacteria</taxon>
        <taxon>Pseudomonadati</taxon>
        <taxon>Bacteroidota</taxon>
        <taxon>Flavobacteriia</taxon>
        <taxon>Flavobacteriales</taxon>
        <taxon>Flavobacteriaceae</taxon>
        <taxon>Lacinutrix</taxon>
    </lineage>
</organism>
<evidence type="ECO:0000313" key="2">
    <source>
        <dbReference type="Proteomes" id="UP001164705"/>
    </source>
</evidence>
<reference evidence="1" key="1">
    <citation type="submission" date="2022-11" db="EMBL/GenBank/DDBJ databases">
        <title>Lacinutrix neustonica HL-RS19T sp. nov., isolated from the surface microlayer sample of brackish Lake Shihwa.</title>
        <authorList>
            <person name="Choi J.Y."/>
            <person name="Hwang C.Y."/>
        </authorList>
    </citation>
    <scope>NUCLEOTIDE SEQUENCE</scope>
    <source>
        <strain evidence="1">HL-RS19</strain>
    </source>
</reference>
<proteinExistence type="predicted"/>
<dbReference type="AlphaFoldDB" id="A0A9E8MVS1"/>
<dbReference type="EMBL" id="CP113088">
    <property type="protein sequence ID" value="WAC01185.1"/>
    <property type="molecule type" value="Genomic_DNA"/>
</dbReference>
<dbReference type="KEGG" id="lnu:N7U66_13705"/>
<protein>
    <recommendedName>
        <fullName evidence="3">STAS/SEC14 domain-containing protein</fullName>
    </recommendedName>
</protein>
<accession>A0A9E8MVS1</accession>
<dbReference type="RefSeq" id="WP_267675801.1">
    <property type="nucleotide sequence ID" value="NZ_CP113088.1"/>
</dbReference>
<sequence>MSQALENYKLIKSYTFNFGKVDFYENFLITEISEGFCFDIDDALKVSELVTLHFQDKPFAYISNRVHSYSLIPMNYLKIKEVFPTIAAFAAVTYTVLQESMIDVENTFLDGFLKNFNSVDQAVSWCQSKL</sequence>
<dbReference type="Proteomes" id="UP001164705">
    <property type="component" value="Chromosome"/>
</dbReference>